<dbReference type="PANTHER" id="PTHR43333">
    <property type="entry name" value="2-HACID_DH_C DOMAIN-CONTAINING PROTEIN"/>
    <property type="match status" value="1"/>
</dbReference>
<evidence type="ECO:0000256" key="1">
    <source>
        <dbReference type="ARBA" id="ARBA00023002"/>
    </source>
</evidence>
<accession>A0ABR3VIX0</accession>
<evidence type="ECO:0000256" key="2">
    <source>
        <dbReference type="ARBA" id="ARBA00023027"/>
    </source>
</evidence>
<dbReference type="Pfam" id="PF02826">
    <property type="entry name" value="2-Hacid_dh_C"/>
    <property type="match status" value="1"/>
</dbReference>
<reference evidence="5 6" key="1">
    <citation type="journal article" date="2024" name="Commun. Biol.">
        <title>Comparative genomic analysis of thermophilic fungi reveals convergent evolutionary adaptations and gene losses.</title>
        <authorList>
            <person name="Steindorff A.S."/>
            <person name="Aguilar-Pontes M.V."/>
            <person name="Robinson A.J."/>
            <person name="Andreopoulos B."/>
            <person name="LaButti K."/>
            <person name="Kuo A."/>
            <person name="Mondo S."/>
            <person name="Riley R."/>
            <person name="Otillar R."/>
            <person name="Haridas S."/>
            <person name="Lipzen A."/>
            <person name="Grimwood J."/>
            <person name="Schmutz J."/>
            <person name="Clum A."/>
            <person name="Reid I.D."/>
            <person name="Moisan M.C."/>
            <person name="Butler G."/>
            <person name="Nguyen T.T.M."/>
            <person name="Dewar K."/>
            <person name="Conant G."/>
            <person name="Drula E."/>
            <person name="Henrissat B."/>
            <person name="Hansel C."/>
            <person name="Singer S."/>
            <person name="Hutchinson M.I."/>
            <person name="de Vries R.P."/>
            <person name="Natvig D.O."/>
            <person name="Powell A.J."/>
            <person name="Tsang A."/>
            <person name="Grigoriev I.V."/>
        </authorList>
    </citation>
    <scope>NUCLEOTIDE SEQUENCE [LARGE SCALE GENOMIC DNA]</scope>
    <source>
        <strain evidence="5 6">CBS 620.91</strain>
    </source>
</reference>
<evidence type="ECO:0000256" key="3">
    <source>
        <dbReference type="SAM" id="MobiDB-lite"/>
    </source>
</evidence>
<dbReference type="SUPFAM" id="SSF51735">
    <property type="entry name" value="NAD(P)-binding Rossmann-fold domains"/>
    <property type="match status" value="1"/>
</dbReference>
<dbReference type="Proteomes" id="UP001583172">
    <property type="component" value="Unassembled WGS sequence"/>
</dbReference>
<dbReference type="InterPro" id="IPR036291">
    <property type="entry name" value="NAD(P)-bd_dom_sf"/>
</dbReference>
<evidence type="ECO:0000259" key="4">
    <source>
        <dbReference type="Pfam" id="PF02826"/>
    </source>
</evidence>
<dbReference type="CDD" id="cd12160">
    <property type="entry name" value="2-Hacid_dh_3"/>
    <property type="match status" value="1"/>
</dbReference>
<dbReference type="InterPro" id="IPR006140">
    <property type="entry name" value="D-isomer_DH_NAD-bd"/>
</dbReference>
<sequence length="586" mass="64413">MSGLEIAAAVAGIVGGFASAASGYRKWREDRKKKKKAQDDFQRGPAQPTNDANDEHQRIQDSLVSGRYNVQKEDEDLTAKASTTGQRGSDRDDDDDDGDDSSDTGSTDDPGNDDDSGDDGGGSCCAFAIDLEEMPDLPIPAPRHVKARRTRDQILEWRCPDCKYSLGGDFPAKYPLAYKAIVTVCLARHCTKKTRGTGTTRFICKPCYWLSHELTAEEWRSSNRSYNFRSTKNFLRHMAEYHDLDFGQSYRDSKTHQNRPLQPPSPSPPKMKLLYPNTLKLDASLISGFPTITLHQYDAKSPTIPQDLLDATILITWANSPANLAFAAQNLTQLRWIQSLAAGPNDVLSAGFDRSRVTVSSGSGLHDATVAEHALALLLCAARRLHEMRDFQVQGKWPGHLGGPQPDREPGTFRTLRDARVLVWGFGNIAKKLTPLLVALGAKVTGVARSEGVRAGVQVFGEEKLPELLPQTDALVMILPGDETTRHALNKERLALLPKHAWVVNVGRGTSVDEDALYEALEEERIGGAALDVFEKEPLPEGHKLYKAKNLVLSPHAAGGRPQGAEALIVDNLRRFLAGQQLRNKL</sequence>
<feature type="region of interest" description="Disordered" evidence="3">
    <location>
        <begin position="18"/>
        <end position="119"/>
    </location>
</feature>
<keyword evidence="2" id="KW-0520">NAD</keyword>
<keyword evidence="6" id="KW-1185">Reference proteome</keyword>
<dbReference type="EMBL" id="JAZGSY010000064">
    <property type="protein sequence ID" value="KAL1841782.1"/>
    <property type="molecule type" value="Genomic_DNA"/>
</dbReference>
<dbReference type="Gene3D" id="3.40.50.720">
    <property type="entry name" value="NAD(P)-binding Rossmann-like Domain"/>
    <property type="match status" value="2"/>
</dbReference>
<dbReference type="PANTHER" id="PTHR43333:SF1">
    <property type="entry name" value="D-ISOMER SPECIFIC 2-HYDROXYACID DEHYDROGENASE NAD-BINDING DOMAIN-CONTAINING PROTEIN"/>
    <property type="match status" value="1"/>
</dbReference>
<evidence type="ECO:0000313" key="5">
    <source>
        <dbReference type="EMBL" id="KAL1841782.1"/>
    </source>
</evidence>
<gene>
    <name evidence="5" type="ORF">VTJ49DRAFT_6620</name>
</gene>
<evidence type="ECO:0000313" key="6">
    <source>
        <dbReference type="Proteomes" id="UP001583172"/>
    </source>
</evidence>
<organism evidence="5 6">
    <name type="scientific">Humicola insolens</name>
    <name type="common">Soft-rot fungus</name>
    <dbReference type="NCBI Taxonomy" id="85995"/>
    <lineage>
        <taxon>Eukaryota</taxon>
        <taxon>Fungi</taxon>
        <taxon>Dikarya</taxon>
        <taxon>Ascomycota</taxon>
        <taxon>Pezizomycotina</taxon>
        <taxon>Sordariomycetes</taxon>
        <taxon>Sordariomycetidae</taxon>
        <taxon>Sordariales</taxon>
        <taxon>Chaetomiaceae</taxon>
        <taxon>Mycothermus</taxon>
    </lineage>
</organism>
<feature type="compositionally biased region" description="Acidic residues" evidence="3">
    <location>
        <begin position="91"/>
        <end position="102"/>
    </location>
</feature>
<feature type="domain" description="D-isomer specific 2-hydroxyacid dehydrogenase NAD-binding" evidence="4">
    <location>
        <begin position="375"/>
        <end position="558"/>
    </location>
</feature>
<proteinExistence type="predicted"/>
<protein>
    <recommendedName>
        <fullName evidence="4">D-isomer specific 2-hydroxyacid dehydrogenase NAD-binding domain-containing protein</fullName>
    </recommendedName>
</protein>
<keyword evidence="1" id="KW-0560">Oxidoreductase</keyword>
<comment type="caution">
    <text evidence="5">The sequence shown here is derived from an EMBL/GenBank/DDBJ whole genome shotgun (WGS) entry which is preliminary data.</text>
</comment>
<name>A0ABR3VIX0_HUMIN</name>
<dbReference type="SUPFAM" id="SSF52283">
    <property type="entry name" value="Formate/glycerate dehydrogenase catalytic domain-like"/>
    <property type="match status" value="1"/>
</dbReference>